<evidence type="ECO:0000256" key="1">
    <source>
        <dbReference type="SAM" id="MobiDB-lite"/>
    </source>
</evidence>
<name>A0A401WXR0_ACEPA</name>
<feature type="compositionally biased region" description="Polar residues" evidence="1">
    <location>
        <begin position="265"/>
        <end position="283"/>
    </location>
</feature>
<feature type="region of interest" description="Disordered" evidence="1">
    <location>
        <begin position="448"/>
        <end position="566"/>
    </location>
</feature>
<feature type="compositionally biased region" description="Polar residues" evidence="1">
    <location>
        <begin position="62"/>
        <end position="72"/>
    </location>
</feature>
<evidence type="ECO:0000313" key="2">
    <source>
        <dbReference type="EMBL" id="GCD54128.1"/>
    </source>
</evidence>
<dbReference type="EMBL" id="BDES01000077">
    <property type="protein sequence ID" value="GCD54128.1"/>
    <property type="molecule type" value="Genomic_DNA"/>
</dbReference>
<gene>
    <name evidence="2" type="ORF">NBRC3188_2825</name>
</gene>
<feature type="compositionally biased region" description="Polar residues" evidence="1">
    <location>
        <begin position="184"/>
        <end position="193"/>
    </location>
</feature>
<accession>A0A401WXR0</accession>
<feature type="compositionally biased region" description="Basic and acidic residues" evidence="1">
    <location>
        <begin position="692"/>
        <end position="702"/>
    </location>
</feature>
<feature type="region of interest" description="Disordered" evidence="1">
    <location>
        <begin position="1"/>
        <end position="152"/>
    </location>
</feature>
<dbReference type="RefSeq" id="WP_124296442.1">
    <property type="nucleotide sequence ID" value="NZ_BDES01000077.1"/>
</dbReference>
<feature type="compositionally biased region" description="Polar residues" evidence="1">
    <location>
        <begin position="466"/>
        <end position="493"/>
    </location>
</feature>
<feature type="region of interest" description="Disordered" evidence="1">
    <location>
        <begin position="340"/>
        <end position="367"/>
    </location>
</feature>
<evidence type="ECO:0000313" key="3">
    <source>
        <dbReference type="Proteomes" id="UP000287300"/>
    </source>
</evidence>
<feature type="compositionally biased region" description="Polar residues" evidence="1">
    <location>
        <begin position="1"/>
        <end position="40"/>
    </location>
</feature>
<feature type="compositionally biased region" description="Polar residues" evidence="1">
    <location>
        <begin position="81"/>
        <end position="91"/>
    </location>
</feature>
<reference evidence="2 3" key="1">
    <citation type="submission" date="2016-06" db="EMBL/GenBank/DDBJ databases">
        <title>Acetobacter pasteurianus NBRC 3188 whole genome sequencing project.</title>
        <authorList>
            <person name="Matsutani M."/>
            <person name="Shiwa Y."/>
            <person name="Okamoto-Kainuma A."/>
            <person name="Ishikawa M."/>
            <person name="Koizumi Y."/>
            <person name="Yoshikawa H."/>
            <person name="Yakushi T."/>
            <person name="Matsushita K."/>
        </authorList>
    </citation>
    <scope>NUCLEOTIDE SEQUENCE [LARGE SCALE GENOMIC DNA]</scope>
    <source>
        <strain evidence="2 3">NBRC 3188</strain>
    </source>
</reference>
<feature type="region of interest" description="Disordered" evidence="1">
    <location>
        <begin position="172"/>
        <end position="213"/>
    </location>
</feature>
<dbReference type="AlphaFoldDB" id="A0A401WXR0"/>
<proteinExistence type="predicted"/>
<sequence>MVSNSIIIGKSDLSSAVSKPSRISSKKQTSLQSGEQSGSFSDLLIDNGSPITSAEVGKNDEMTSGGQSGQEDNPSEDTGAASDQGQFVQSDSLKKISALKGAEPTSAKVLSKKTDTDDTPMRGANSGSDISSTSLTDASDAPNDDKQITSQSITPELLASLANTIAVSCQGEQAPQYRAHSQDEGGSQNSITDSDGEELAILGNSSRSSQSSSFAFGSDLTLISNSLSGSDDTSLIEKSIKPSGKSDGTLEASIDKKNNVESGDDITSTVSEESKSIPQSATDSLDDASIQWGNISHGDISSISSGTNLVANPLNTATGTPTKQVQNDNVDKVQTDISSHVNSTDGLEPSHLTAKSASFTSSEDKLSQDRSITIKDVSVQPTKHAVANGLWSRGHIFSSDVGDEISDASDEVQSDYSGSLATNGSASGIDLAGQGTSDIHQSILAKAKADTDKLDDYSPQYGGKTSDGSTLQAGTAEGSSDISGSTLSNDSQSGEGGYSNDPSDRKDDLAEVELSDSQRHSSESTISSGFIKEIANNGGSEGGTSKDASSVRGSLGSGNEDDDIDNGLYDISGNSVSVSGNSFGTRSSLSMIIESNDFSPVKIRVEKKANGDVSSVTLQADSHEATEALKRHHSELLDSLSLAGLDIADMKVEVVSSSENSHLNEEAFPNDAGSESFGRRGSSGGEGASAQDEEKNREEWPSRDNLSVSSRLFGSPAVLSGEEAAIAVSHRSGRVNITA</sequence>
<comment type="caution">
    <text evidence="2">The sequence shown here is derived from an EMBL/GenBank/DDBJ whole genome shotgun (WGS) entry which is preliminary data.</text>
</comment>
<feature type="compositionally biased region" description="Polar residues" evidence="1">
    <location>
        <begin position="125"/>
        <end position="137"/>
    </location>
</feature>
<evidence type="ECO:0008006" key="4">
    <source>
        <dbReference type="Google" id="ProtNLM"/>
    </source>
</evidence>
<organism evidence="2 3">
    <name type="scientific">Acetobacter pasteurianus NBRC 3188</name>
    <dbReference type="NCBI Taxonomy" id="1226663"/>
    <lineage>
        <taxon>Bacteria</taxon>
        <taxon>Pseudomonadati</taxon>
        <taxon>Pseudomonadota</taxon>
        <taxon>Alphaproteobacteria</taxon>
        <taxon>Acetobacterales</taxon>
        <taxon>Acetobacteraceae</taxon>
        <taxon>Acetobacter</taxon>
    </lineage>
</organism>
<protein>
    <recommendedName>
        <fullName evidence="4">Flagellar hook-length control protein-like C-terminal domain-containing protein</fullName>
    </recommendedName>
</protein>
<feature type="region of interest" description="Disordered" evidence="1">
    <location>
        <begin position="658"/>
        <end position="708"/>
    </location>
</feature>
<feature type="region of interest" description="Disordered" evidence="1">
    <location>
        <begin position="227"/>
        <end position="285"/>
    </location>
</feature>
<dbReference type="Proteomes" id="UP000287300">
    <property type="component" value="Unassembled WGS sequence"/>
</dbReference>